<proteinExistence type="predicted"/>
<keyword evidence="3" id="KW-1185">Reference proteome</keyword>
<comment type="caution">
    <text evidence="2">The sequence shown here is derived from an EMBL/GenBank/DDBJ whole genome shotgun (WGS) entry which is preliminary data.</text>
</comment>
<protein>
    <submittedName>
        <fullName evidence="2">Uncharacterized protein</fullName>
    </submittedName>
</protein>
<name>A0A5B7INZ1_PORTR</name>
<evidence type="ECO:0000313" key="3">
    <source>
        <dbReference type="Proteomes" id="UP000324222"/>
    </source>
</evidence>
<feature type="compositionally biased region" description="Basic and acidic residues" evidence="1">
    <location>
        <begin position="1"/>
        <end position="15"/>
    </location>
</feature>
<dbReference type="Proteomes" id="UP000324222">
    <property type="component" value="Unassembled WGS sequence"/>
</dbReference>
<accession>A0A5B7INZ1</accession>
<dbReference type="AlphaFoldDB" id="A0A5B7INZ1"/>
<sequence>MVPKRLISDENKESGESANVSEPQESQESHQEKCYKDVFSWMAIHPLATSPLSILLPSSSKLSITSLHLRYVLILIKTVKKKYIEIFINLRFAKIGKNYLIYRYQESNFLILKELFGMNSF</sequence>
<evidence type="ECO:0000313" key="2">
    <source>
        <dbReference type="EMBL" id="MPC84133.1"/>
    </source>
</evidence>
<dbReference type="EMBL" id="VSRR010064506">
    <property type="protein sequence ID" value="MPC84133.1"/>
    <property type="molecule type" value="Genomic_DNA"/>
</dbReference>
<evidence type="ECO:0000256" key="1">
    <source>
        <dbReference type="SAM" id="MobiDB-lite"/>
    </source>
</evidence>
<reference evidence="2 3" key="1">
    <citation type="submission" date="2019-05" db="EMBL/GenBank/DDBJ databases">
        <title>Another draft genome of Portunus trituberculatus and its Hox gene families provides insights of decapod evolution.</title>
        <authorList>
            <person name="Jeong J.-H."/>
            <person name="Song I."/>
            <person name="Kim S."/>
            <person name="Choi T."/>
            <person name="Kim D."/>
            <person name="Ryu S."/>
            <person name="Kim W."/>
        </authorList>
    </citation>
    <scope>NUCLEOTIDE SEQUENCE [LARGE SCALE GENOMIC DNA]</scope>
    <source>
        <tissue evidence="2">Muscle</tissue>
    </source>
</reference>
<organism evidence="2 3">
    <name type="scientific">Portunus trituberculatus</name>
    <name type="common">Swimming crab</name>
    <name type="synonym">Neptunus trituberculatus</name>
    <dbReference type="NCBI Taxonomy" id="210409"/>
    <lineage>
        <taxon>Eukaryota</taxon>
        <taxon>Metazoa</taxon>
        <taxon>Ecdysozoa</taxon>
        <taxon>Arthropoda</taxon>
        <taxon>Crustacea</taxon>
        <taxon>Multicrustacea</taxon>
        <taxon>Malacostraca</taxon>
        <taxon>Eumalacostraca</taxon>
        <taxon>Eucarida</taxon>
        <taxon>Decapoda</taxon>
        <taxon>Pleocyemata</taxon>
        <taxon>Brachyura</taxon>
        <taxon>Eubrachyura</taxon>
        <taxon>Portunoidea</taxon>
        <taxon>Portunidae</taxon>
        <taxon>Portuninae</taxon>
        <taxon>Portunus</taxon>
    </lineage>
</organism>
<gene>
    <name evidence="2" type="ORF">E2C01_078860</name>
</gene>
<feature type="region of interest" description="Disordered" evidence="1">
    <location>
        <begin position="1"/>
        <end position="30"/>
    </location>
</feature>